<sequence length="498" mass="58084">MDEDPNTHSAFLVKMPIEIISHTLSLLPDKKSLLNSILTCRGFNNAYNLQKTYIASSILISPMPQSVYEEAVIFYHLTREQWHGARACIQAIHRAFAKKRTLDEDHLPVRQRMTIEGIKDMYIFHDNVEWWTNRITTNLKRDHPVLTGDNSPFQLTPAVVNRFKRAIYRLYMYINVMDKASWCSHLSQLEHYRINRAFCSHFSTSEVEQMINVCELIVAEMAPSINRFIDQDIELGALMPAYVDCEAAGMPMVVQGLGLMRDFINARTYNQRYTLMQTVDSDDWRPQHSTRARFPLGDLQLFYDYHHCGLTPENLKELANEPDPLWVSRVPFHDDGDIGPQWAWRKFNSRAALLGGEFYHTIHVARPWGYVFWDHHMLEAGGLMRLNEDATRDLMPTVNPGHSIYAPWCPFLIWRTVEACRKIRLAHYIKAALRTWGRTGWFDADRFPPDYLVDQLMGLTWEPLTEEEEEDMAFIVLLAYAYQYSLYYPQTYLAAPNE</sequence>
<gene>
    <name evidence="1" type="ORF">LCI18_005541</name>
</gene>
<dbReference type="EMBL" id="CP090033">
    <property type="protein sequence ID" value="UPK94606.1"/>
    <property type="molecule type" value="Genomic_DNA"/>
</dbReference>
<proteinExistence type="predicted"/>
<accession>A0ACD3Z0C7</accession>
<evidence type="ECO:0000313" key="2">
    <source>
        <dbReference type="Proteomes" id="UP000830768"/>
    </source>
</evidence>
<reference evidence="1" key="1">
    <citation type="submission" date="2021-11" db="EMBL/GenBank/DDBJ databases">
        <title>Fusarium solani-melongenae Genome sequencing and assembly.</title>
        <authorList>
            <person name="Xie S."/>
            <person name="Huang L."/>
            <person name="Zhang X."/>
        </authorList>
    </citation>
    <scope>NUCLEOTIDE SEQUENCE</scope>
    <source>
        <strain evidence="1">CRI 24-3</strain>
    </source>
</reference>
<organism evidence="1 2">
    <name type="scientific">Fusarium solani subsp. cucurbitae</name>
    <name type="common">Neocosmosporum cucurbitae</name>
    <dbReference type="NCBI Taxonomy" id="2747967"/>
    <lineage>
        <taxon>Eukaryota</taxon>
        <taxon>Fungi</taxon>
        <taxon>Dikarya</taxon>
        <taxon>Ascomycota</taxon>
        <taxon>Pezizomycotina</taxon>
        <taxon>Sordariomycetes</taxon>
        <taxon>Hypocreomycetidae</taxon>
        <taxon>Hypocreales</taxon>
        <taxon>Nectriaceae</taxon>
        <taxon>Fusarium</taxon>
        <taxon>Fusarium solani species complex</taxon>
    </lineage>
</organism>
<name>A0ACD3Z0C7_FUSSC</name>
<protein>
    <submittedName>
        <fullName evidence="1">Uncharacterized protein</fullName>
    </submittedName>
</protein>
<dbReference type="Proteomes" id="UP000830768">
    <property type="component" value="Chromosome 4"/>
</dbReference>
<evidence type="ECO:0000313" key="1">
    <source>
        <dbReference type="EMBL" id="UPK94606.1"/>
    </source>
</evidence>
<keyword evidence="2" id="KW-1185">Reference proteome</keyword>